<evidence type="ECO:0000313" key="2">
    <source>
        <dbReference type="EMBL" id="QHU06799.1"/>
    </source>
</evidence>
<evidence type="ECO:0000256" key="1">
    <source>
        <dbReference type="SAM" id="Phobius"/>
    </source>
</evidence>
<keyword evidence="1" id="KW-0812">Transmembrane</keyword>
<dbReference type="AlphaFoldDB" id="A0A6C0JMJ4"/>
<keyword evidence="1" id="KW-1133">Transmembrane helix</keyword>
<dbReference type="EMBL" id="MN740667">
    <property type="protein sequence ID" value="QHU06799.1"/>
    <property type="molecule type" value="Genomic_DNA"/>
</dbReference>
<keyword evidence="1" id="KW-0472">Membrane</keyword>
<feature type="transmembrane region" description="Helical" evidence="1">
    <location>
        <begin position="147"/>
        <end position="169"/>
    </location>
</feature>
<proteinExistence type="predicted"/>
<sequence>MSQTYKIHRWDSVIFANKGMNPIPTPIIYVKPDDELLKFAKDNSDALLVKLHAPGSIYDQKRVTGVWAKSSMIPNCREHYFEKTKLYVIVLQAPWHGYPDCLGECEIFGLTGGIPVKEINHVPLTKPDPVHNVKENFTGGKCCAGSIPVAGIAGIVMAVLVLIAAVLYIKNN</sequence>
<organism evidence="2">
    <name type="scientific">viral metagenome</name>
    <dbReference type="NCBI Taxonomy" id="1070528"/>
    <lineage>
        <taxon>unclassified sequences</taxon>
        <taxon>metagenomes</taxon>
        <taxon>organismal metagenomes</taxon>
    </lineage>
</organism>
<name>A0A6C0JMJ4_9ZZZZ</name>
<accession>A0A6C0JMJ4</accession>
<reference evidence="2" key="1">
    <citation type="journal article" date="2020" name="Nature">
        <title>Giant virus diversity and host interactions through global metagenomics.</title>
        <authorList>
            <person name="Schulz F."/>
            <person name="Roux S."/>
            <person name="Paez-Espino D."/>
            <person name="Jungbluth S."/>
            <person name="Walsh D.A."/>
            <person name="Denef V.J."/>
            <person name="McMahon K.D."/>
            <person name="Konstantinidis K.T."/>
            <person name="Eloe-Fadrosh E.A."/>
            <person name="Kyrpides N.C."/>
            <person name="Woyke T."/>
        </authorList>
    </citation>
    <scope>NUCLEOTIDE SEQUENCE</scope>
    <source>
        <strain evidence="2">GVMAG-S-1038524-41</strain>
    </source>
</reference>
<protein>
    <submittedName>
        <fullName evidence="2">Uncharacterized protein</fullName>
    </submittedName>
</protein>